<proteinExistence type="predicted"/>
<protein>
    <submittedName>
        <fullName evidence="1">DUF2024 family protein</fullName>
    </submittedName>
</protein>
<reference evidence="1 2" key="1">
    <citation type="submission" date="2018-11" db="EMBL/GenBank/DDBJ databases">
        <title>Draft genome analysis of Rheinheimera mesophila isolated from an industrial waste site.</title>
        <authorList>
            <person name="Yu Q."/>
            <person name="Qi Y."/>
            <person name="Zhang H."/>
            <person name="Lu Y."/>
            <person name="Pu J."/>
        </authorList>
    </citation>
    <scope>NUCLEOTIDE SEQUENCE [LARGE SCALE GENOMIC DNA]</scope>
    <source>
        <strain evidence="1 2">IITR13</strain>
    </source>
</reference>
<dbReference type="InterPro" id="IPR023122">
    <property type="entry name" value="NE1680-like_sf"/>
</dbReference>
<dbReference type="Pfam" id="PF09630">
    <property type="entry name" value="DUF2024"/>
    <property type="match status" value="1"/>
</dbReference>
<evidence type="ECO:0000313" key="1">
    <source>
        <dbReference type="EMBL" id="RRJ21200.1"/>
    </source>
</evidence>
<dbReference type="OrthoDB" id="9795699at2"/>
<accession>A0A3P3QL36</accession>
<evidence type="ECO:0000313" key="2">
    <source>
        <dbReference type="Proteomes" id="UP000276260"/>
    </source>
</evidence>
<name>A0A3P3QL36_9GAMM</name>
<dbReference type="RefSeq" id="WP_046519697.1">
    <property type="nucleotide sequence ID" value="NZ_LAVS01000016.1"/>
</dbReference>
<gene>
    <name evidence="1" type="ORF">EIK76_09970</name>
</gene>
<organism evidence="1 2">
    <name type="scientific">Rheinheimera mesophila</name>
    <dbReference type="NCBI Taxonomy" id="1547515"/>
    <lineage>
        <taxon>Bacteria</taxon>
        <taxon>Pseudomonadati</taxon>
        <taxon>Pseudomonadota</taxon>
        <taxon>Gammaproteobacteria</taxon>
        <taxon>Chromatiales</taxon>
        <taxon>Chromatiaceae</taxon>
        <taxon>Rheinheimera</taxon>
    </lineage>
</organism>
<comment type="caution">
    <text evidence="1">The sequence shown here is derived from an EMBL/GenBank/DDBJ whole genome shotgun (WGS) entry which is preliminary data.</text>
</comment>
<dbReference type="AlphaFoldDB" id="A0A3P3QL36"/>
<dbReference type="InterPro" id="IPR018592">
    <property type="entry name" value="DUF2024"/>
</dbReference>
<dbReference type="EMBL" id="RRCF01000002">
    <property type="protein sequence ID" value="RRJ21200.1"/>
    <property type="molecule type" value="Genomic_DNA"/>
</dbReference>
<dbReference type="Proteomes" id="UP000276260">
    <property type="component" value="Unassembled WGS sequence"/>
</dbReference>
<keyword evidence="2" id="KW-1185">Reference proteome</keyword>
<sequence>MNVQVFDTHVKTTNGHYLHFDVLVTPEHAGKAKLYAQQFLQQQGYDNEDVQQQSCDFCHNEIATPAVIAAIHAQGYYILKLQGC</sequence>
<dbReference type="Gene3D" id="3.10.510.10">
    <property type="entry name" value="NE1680-like"/>
    <property type="match status" value="1"/>
</dbReference>
<dbReference type="SUPFAM" id="SSF160766">
    <property type="entry name" value="NE1680-like"/>
    <property type="match status" value="1"/>
</dbReference>